<keyword evidence="2" id="KW-1133">Transmembrane helix</keyword>
<dbReference type="EMBL" id="JAOYFB010000002">
    <property type="protein sequence ID" value="KAK4006113.1"/>
    <property type="molecule type" value="Genomic_DNA"/>
</dbReference>
<evidence type="ECO:0000313" key="3">
    <source>
        <dbReference type="EMBL" id="KAK4006113.1"/>
    </source>
</evidence>
<gene>
    <name evidence="3" type="ORF">OUZ56_011268</name>
</gene>
<evidence type="ECO:0000313" key="4">
    <source>
        <dbReference type="Proteomes" id="UP001234178"/>
    </source>
</evidence>
<reference evidence="3 4" key="1">
    <citation type="journal article" date="2023" name="Nucleic Acids Res.">
        <title>The hologenome of Daphnia magna reveals possible DNA methylation and microbiome-mediated evolution of the host genome.</title>
        <authorList>
            <person name="Chaturvedi A."/>
            <person name="Li X."/>
            <person name="Dhandapani V."/>
            <person name="Marshall H."/>
            <person name="Kissane S."/>
            <person name="Cuenca-Cambronero M."/>
            <person name="Asole G."/>
            <person name="Calvet F."/>
            <person name="Ruiz-Romero M."/>
            <person name="Marangio P."/>
            <person name="Guigo R."/>
            <person name="Rago D."/>
            <person name="Mirbahai L."/>
            <person name="Eastwood N."/>
            <person name="Colbourne J.K."/>
            <person name="Zhou J."/>
            <person name="Mallon E."/>
            <person name="Orsini L."/>
        </authorList>
    </citation>
    <scope>NUCLEOTIDE SEQUENCE [LARGE SCALE GENOMIC DNA]</scope>
    <source>
        <strain evidence="3">LRV0_1</strain>
    </source>
</reference>
<keyword evidence="2" id="KW-0472">Membrane</keyword>
<comment type="caution">
    <text evidence="3">The sequence shown here is derived from an EMBL/GenBank/DDBJ whole genome shotgun (WGS) entry which is preliminary data.</text>
</comment>
<feature type="compositionally biased region" description="Polar residues" evidence="1">
    <location>
        <begin position="10"/>
        <end position="32"/>
    </location>
</feature>
<keyword evidence="2" id="KW-0812">Transmembrane</keyword>
<feature type="compositionally biased region" description="Low complexity" evidence="1">
    <location>
        <begin position="64"/>
        <end position="75"/>
    </location>
</feature>
<protein>
    <submittedName>
        <fullName evidence="3">Uncharacterized protein</fullName>
    </submittedName>
</protein>
<feature type="compositionally biased region" description="Acidic residues" evidence="1">
    <location>
        <begin position="37"/>
        <end position="46"/>
    </location>
</feature>
<evidence type="ECO:0000256" key="2">
    <source>
        <dbReference type="SAM" id="Phobius"/>
    </source>
</evidence>
<name>A0ABQ9YZN8_9CRUS</name>
<feature type="transmembrane region" description="Helical" evidence="2">
    <location>
        <begin position="103"/>
        <end position="125"/>
    </location>
</feature>
<dbReference type="Proteomes" id="UP001234178">
    <property type="component" value="Unassembled WGS sequence"/>
</dbReference>
<accession>A0ABQ9YZN8</accession>
<keyword evidence="4" id="KW-1185">Reference proteome</keyword>
<evidence type="ECO:0000256" key="1">
    <source>
        <dbReference type="SAM" id="MobiDB-lite"/>
    </source>
</evidence>
<organism evidence="3 4">
    <name type="scientific">Daphnia magna</name>
    <dbReference type="NCBI Taxonomy" id="35525"/>
    <lineage>
        <taxon>Eukaryota</taxon>
        <taxon>Metazoa</taxon>
        <taxon>Ecdysozoa</taxon>
        <taxon>Arthropoda</taxon>
        <taxon>Crustacea</taxon>
        <taxon>Branchiopoda</taxon>
        <taxon>Diplostraca</taxon>
        <taxon>Cladocera</taxon>
        <taxon>Anomopoda</taxon>
        <taxon>Daphniidae</taxon>
        <taxon>Daphnia</taxon>
    </lineage>
</organism>
<proteinExistence type="predicted"/>
<sequence>MAKNKKSKTAVGSQNKRPNIRSTSVLSDTSLELPNLSDEDNYDDEPQPSTSARRTPFRRPPPSHSVDSGTSTRSSSETRDISTPNSNAFLGTPISAKKFMVDYLLEGLPLLAIYSQIGYFLVYIWQCLQVTTGYYYSLVATATGSQ</sequence>
<feature type="region of interest" description="Disordered" evidence="1">
    <location>
        <begin position="1"/>
        <end position="89"/>
    </location>
</feature>